<dbReference type="EMBL" id="CP075864">
    <property type="protein sequence ID" value="QYS93314.1"/>
    <property type="molecule type" value="Genomic_DNA"/>
</dbReference>
<evidence type="ECO:0000313" key="2">
    <source>
        <dbReference type="EMBL" id="QYS93314.1"/>
    </source>
</evidence>
<evidence type="ECO:0000256" key="1">
    <source>
        <dbReference type="SAM" id="MobiDB-lite"/>
    </source>
</evidence>
<proteinExistence type="predicted"/>
<dbReference type="Proteomes" id="UP000826661">
    <property type="component" value="Chromosome I"/>
</dbReference>
<sequence length="123" mass="13514">MEISISESLKGPSCTMAAILITLPSHPSEFPSQFPSQYPSNSIQFHLYIQIPIHLYPSQIPPLSSSKFPSHYQFPTNPITQSNPNPEPEPSTIHPIHPLCHGNSSTPQEGSESQIFGGRGRIP</sequence>
<keyword evidence="3" id="KW-1185">Reference proteome</keyword>
<organism evidence="2 3">
    <name type="scientific">Trichoderma simmonsii</name>
    <dbReference type="NCBI Taxonomy" id="1491479"/>
    <lineage>
        <taxon>Eukaryota</taxon>
        <taxon>Fungi</taxon>
        <taxon>Dikarya</taxon>
        <taxon>Ascomycota</taxon>
        <taxon>Pezizomycotina</taxon>
        <taxon>Sordariomycetes</taxon>
        <taxon>Hypocreomycetidae</taxon>
        <taxon>Hypocreales</taxon>
        <taxon>Hypocreaceae</taxon>
        <taxon>Trichoderma</taxon>
    </lineage>
</organism>
<accession>A0A8G0PBN6</accession>
<gene>
    <name evidence="2" type="ORF">H0G86_000693</name>
</gene>
<feature type="compositionally biased region" description="Polar residues" evidence="1">
    <location>
        <begin position="102"/>
        <end position="114"/>
    </location>
</feature>
<feature type="region of interest" description="Disordered" evidence="1">
    <location>
        <begin position="71"/>
        <end position="123"/>
    </location>
</feature>
<evidence type="ECO:0000313" key="3">
    <source>
        <dbReference type="Proteomes" id="UP000826661"/>
    </source>
</evidence>
<feature type="compositionally biased region" description="Polar residues" evidence="1">
    <location>
        <begin position="71"/>
        <end position="84"/>
    </location>
</feature>
<name>A0A8G0PBN6_9HYPO</name>
<reference evidence="2 3" key="1">
    <citation type="journal article" date="2021" name="BMC Genomics">
        <title>Telomere-to-telomere genome assembly of asparaginase-producing Trichoderma simmonsii.</title>
        <authorList>
            <person name="Chung D."/>
            <person name="Kwon Y.M."/>
            <person name="Yang Y."/>
        </authorList>
    </citation>
    <scope>NUCLEOTIDE SEQUENCE [LARGE SCALE GENOMIC DNA]</scope>
    <source>
        <strain evidence="2 3">GH-Sj1</strain>
    </source>
</reference>
<protein>
    <submittedName>
        <fullName evidence="2">Uncharacterized protein</fullName>
    </submittedName>
</protein>
<dbReference type="AlphaFoldDB" id="A0A8G0PBN6"/>